<dbReference type="PANTHER" id="PTHR42852:SF6">
    <property type="entry name" value="THIOL:DISULFIDE INTERCHANGE PROTEIN DSBE"/>
    <property type="match status" value="1"/>
</dbReference>
<keyword evidence="9" id="KW-1185">Reference proteome</keyword>
<keyword evidence="3" id="KW-0735">Signal-anchor</keyword>
<evidence type="ECO:0000256" key="2">
    <source>
        <dbReference type="ARBA" id="ARBA00022748"/>
    </source>
</evidence>
<dbReference type="PANTHER" id="PTHR42852">
    <property type="entry name" value="THIOL:DISULFIDE INTERCHANGE PROTEIN DSBE"/>
    <property type="match status" value="1"/>
</dbReference>
<evidence type="ECO:0000313" key="8">
    <source>
        <dbReference type="EMBL" id="THG31030.1"/>
    </source>
</evidence>
<dbReference type="InterPro" id="IPR013740">
    <property type="entry name" value="Redoxin"/>
</dbReference>
<keyword evidence="4" id="KW-1015">Disulfide bond</keyword>
<dbReference type="AlphaFoldDB" id="A0A4S4FKV9"/>
<evidence type="ECO:0000256" key="3">
    <source>
        <dbReference type="ARBA" id="ARBA00022968"/>
    </source>
</evidence>
<dbReference type="InterPro" id="IPR013766">
    <property type="entry name" value="Thioredoxin_domain"/>
</dbReference>
<feature type="signal peptide" evidence="6">
    <location>
        <begin position="1"/>
        <end position="32"/>
    </location>
</feature>
<dbReference type="CDD" id="cd02966">
    <property type="entry name" value="TlpA_like_family"/>
    <property type="match status" value="1"/>
</dbReference>
<evidence type="ECO:0000256" key="6">
    <source>
        <dbReference type="SAM" id="SignalP"/>
    </source>
</evidence>
<keyword evidence="5" id="KW-0676">Redox-active center</keyword>
<sequence length="210" mass="22276">MSGPTTTRRRRGGAIAVAGMFIALTLSGCAAAADGETVAGSNYVAGDGTVLEVIPENRTDPIRFTGTDEYGESFDSTQVDDRILVVNFWYAACPPCRTEAPILQALSEEFGDEGVQFVGVNVRDEASVAQTFAERFGVEYRSLIDRDAGVVLAFAGEMTPSAVPTTVVLDRQGRPAARVLGAVQEGTLRSLVRAVLDEDLQSSPAQSPSR</sequence>
<accession>A0A4S4FKV9</accession>
<reference evidence="8 9" key="1">
    <citation type="submission" date="2019-04" db="EMBL/GenBank/DDBJ databases">
        <authorList>
            <person name="Jiang L."/>
        </authorList>
    </citation>
    <scope>NUCLEOTIDE SEQUENCE [LARGE SCALE GENOMIC DNA]</scope>
    <source>
        <strain evidence="8 9">YIM 131853</strain>
    </source>
</reference>
<comment type="caution">
    <text evidence="8">The sequence shown here is derived from an EMBL/GenBank/DDBJ whole genome shotgun (WGS) entry which is preliminary data.</text>
</comment>
<gene>
    <name evidence="8" type="ORF">E6C64_10560</name>
</gene>
<dbReference type="GO" id="GO:0017004">
    <property type="term" value="P:cytochrome complex assembly"/>
    <property type="evidence" value="ECO:0007669"/>
    <property type="project" value="UniProtKB-KW"/>
</dbReference>
<organism evidence="8 9">
    <name type="scientific">Naasia lichenicola</name>
    <dbReference type="NCBI Taxonomy" id="2565933"/>
    <lineage>
        <taxon>Bacteria</taxon>
        <taxon>Bacillati</taxon>
        <taxon>Actinomycetota</taxon>
        <taxon>Actinomycetes</taxon>
        <taxon>Micrococcales</taxon>
        <taxon>Microbacteriaceae</taxon>
        <taxon>Naasia</taxon>
    </lineage>
</organism>
<evidence type="ECO:0000256" key="1">
    <source>
        <dbReference type="ARBA" id="ARBA00004196"/>
    </source>
</evidence>
<dbReference type="Pfam" id="PF08534">
    <property type="entry name" value="Redoxin"/>
    <property type="match status" value="1"/>
</dbReference>
<protein>
    <submittedName>
        <fullName evidence="8">TlpA family protein disulfide reductase</fullName>
    </submittedName>
</protein>
<evidence type="ECO:0000256" key="4">
    <source>
        <dbReference type="ARBA" id="ARBA00023157"/>
    </source>
</evidence>
<evidence type="ECO:0000256" key="5">
    <source>
        <dbReference type="ARBA" id="ARBA00023284"/>
    </source>
</evidence>
<keyword evidence="2" id="KW-0201">Cytochrome c-type biogenesis</keyword>
<dbReference type="InterPro" id="IPR036249">
    <property type="entry name" value="Thioredoxin-like_sf"/>
</dbReference>
<dbReference type="Gene3D" id="3.40.30.10">
    <property type="entry name" value="Glutaredoxin"/>
    <property type="match status" value="1"/>
</dbReference>
<evidence type="ECO:0000313" key="9">
    <source>
        <dbReference type="Proteomes" id="UP000309133"/>
    </source>
</evidence>
<dbReference type="GO" id="GO:0016491">
    <property type="term" value="F:oxidoreductase activity"/>
    <property type="evidence" value="ECO:0007669"/>
    <property type="project" value="InterPro"/>
</dbReference>
<comment type="subcellular location">
    <subcellularLocation>
        <location evidence="1">Cell envelope</location>
    </subcellularLocation>
</comment>
<dbReference type="RefSeq" id="WP_136427439.1">
    <property type="nucleotide sequence ID" value="NZ_SSSM01000004.1"/>
</dbReference>
<evidence type="ECO:0000259" key="7">
    <source>
        <dbReference type="PROSITE" id="PS51352"/>
    </source>
</evidence>
<name>A0A4S4FKV9_9MICO</name>
<dbReference type="SUPFAM" id="SSF52833">
    <property type="entry name" value="Thioredoxin-like"/>
    <property type="match status" value="1"/>
</dbReference>
<dbReference type="Proteomes" id="UP000309133">
    <property type="component" value="Unassembled WGS sequence"/>
</dbReference>
<keyword evidence="3" id="KW-0812">Transmembrane</keyword>
<dbReference type="PROSITE" id="PS51352">
    <property type="entry name" value="THIOREDOXIN_2"/>
    <property type="match status" value="1"/>
</dbReference>
<proteinExistence type="predicted"/>
<dbReference type="OrthoDB" id="9796554at2"/>
<keyword evidence="6" id="KW-0732">Signal</keyword>
<dbReference type="InterPro" id="IPR050553">
    <property type="entry name" value="Thioredoxin_ResA/DsbE_sf"/>
</dbReference>
<dbReference type="EMBL" id="SSSM01000004">
    <property type="protein sequence ID" value="THG31030.1"/>
    <property type="molecule type" value="Genomic_DNA"/>
</dbReference>
<feature type="domain" description="Thioredoxin" evidence="7">
    <location>
        <begin position="32"/>
        <end position="201"/>
    </location>
</feature>
<dbReference type="GO" id="GO:0030313">
    <property type="term" value="C:cell envelope"/>
    <property type="evidence" value="ECO:0007669"/>
    <property type="project" value="UniProtKB-SubCell"/>
</dbReference>
<feature type="chain" id="PRO_5020286521" evidence="6">
    <location>
        <begin position="33"/>
        <end position="210"/>
    </location>
</feature>